<evidence type="ECO:0000313" key="2">
    <source>
        <dbReference type="EMBL" id="QCQ21391.1"/>
    </source>
</evidence>
<accession>A0A4V1ERE8</accession>
<dbReference type="RefSeq" id="WP_137423362.1">
    <property type="nucleotide sequence ID" value="NZ_CP040098.1"/>
</dbReference>
<dbReference type="AlphaFoldDB" id="A0A4V1ERE8"/>
<dbReference type="Proteomes" id="UP000298602">
    <property type="component" value="Chromosome"/>
</dbReference>
<dbReference type="Pfam" id="PF24732">
    <property type="entry name" value="ParE_like"/>
    <property type="match status" value="1"/>
</dbReference>
<dbReference type="EMBL" id="CP040098">
    <property type="protein sequence ID" value="QCQ21391.1"/>
    <property type="molecule type" value="Genomic_DNA"/>
</dbReference>
<dbReference type="SUPFAM" id="SSF143011">
    <property type="entry name" value="RelE-like"/>
    <property type="match status" value="1"/>
</dbReference>
<reference evidence="2 3" key="1">
    <citation type="submission" date="2019-05" db="EMBL/GenBank/DDBJ databases">
        <title>The Complete Genome Sequence of the n-alkane-degrading Desulfoglaeba alkanexedens ALDC reveals multiple alkylsuccinate synthase gene clusters.</title>
        <authorList>
            <person name="Callaghan A.V."/>
            <person name="Davidova I.A."/>
            <person name="Duncan K.E."/>
            <person name="Morris B."/>
            <person name="McInerney M.J."/>
        </authorList>
    </citation>
    <scope>NUCLEOTIDE SEQUENCE [LARGE SCALE GENOMIC DNA]</scope>
    <source>
        <strain evidence="2 3">ALDC</strain>
    </source>
</reference>
<evidence type="ECO:0000259" key="1">
    <source>
        <dbReference type="Pfam" id="PF24732"/>
    </source>
</evidence>
<protein>
    <recommendedName>
        <fullName evidence="1">ParE-like toxin domain-containing protein</fullName>
    </recommendedName>
</protein>
<sequence length="92" mass="11106">MISRTAERFRKLLADLPKETQRQAREAYAQFKKDPYYPGLHFKRVHSKRPIYAVRISREYRALGIQQDSEIIWFWVGSHTDYDNILKQLRHA</sequence>
<dbReference type="KEGG" id="dax:FDQ92_03860"/>
<reference evidence="2 3" key="2">
    <citation type="submission" date="2019-05" db="EMBL/GenBank/DDBJ databases">
        <authorList>
            <person name="Suflita J.M."/>
            <person name="Marks C.R."/>
        </authorList>
    </citation>
    <scope>NUCLEOTIDE SEQUENCE [LARGE SCALE GENOMIC DNA]</scope>
    <source>
        <strain evidence="2 3">ALDC</strain>
    </source>
</reference>
<proteinExistence type="predicted"/>
<keyword evidence="3" id="KW-1185">Reference proteome</keyword>
<dbReference type="InterPro" id="IPR035093">
    <property type="entry name" value="RelE/ParE_toxin_dom_sf"/>
</dbReference>
<evidence type="ECO:0000313" key="3">
    <source>
        <dbReference type="Proteomes" id="UP000298602"/>
    </source>
</evidence>
<dbReference type="OrthoDB" id="129742at2"/>
<name>A0A4V1ERE8_9BACT</name>
<dbReference type="InterPro" id="IPR056925">
    <property type="entry name" value="ParE-like"/>
</dbReference>
<gene>
    <name evidence="2" type="ORF">FDQ92_03860</name>
</gene>
<dbReference type="Gene3D" id="3.30.2310.20">
    <property type="entry name" value="RelE-like"/>
    <property type="match status" value="1"/>
</dbReference>
<feature type="domain" description="ParE-like toxin" evidence="1">
    <location>
        <begin position="19"/>
        <end position="84"/>
    </location>
</feature>
<organism evidence="2 3">
    <name type="scientific">Desulfoglaeba alkanexedens ALDC</name>
    <dbReference type="NCBI Taxonomy" id="980445"/>
    <lineage>
        <taxon>Bacteria</taxon>
        <taxon>Pseudomonadati</taxon>
        <taxon>Thermodesulfobacteriota</taxon>
        <taxon>Syntrophobacteria</taxon>
        <taxon>Syntrophobacterales</taxon>
        <taxon>Syntrophobacteraceae</taxon>
        <taxon>Desulfoglaeba</taxon>
    </lineage>
</organism>